<sequence>MSAEEIKRGPLESGSMVIGDEVAAVVVFEVPEMVGNLGVGIAASVRSRYGMPPSVMVAALRQLAGDIEQKYETGGCVCGGDHG</sequence>
<dbReference type="EMBL" id="MN484600">
    <property type="protein sequence ID" value="QGH74540.1"/>
    <property type="molecule type" value="Genomic_DNA"/>
</dbReference>
<protein>
    <submittedName>
        <fullName evidence="1">Uncharacterized protein</fullName>
    </submittedName>
</protein>
<gene>
    <name evidence="1" type="primary">53</name>
    <name evidence="1" type="ORF">SEA_KULEANA_53</name>
</gene>
<evidence type="ECO:0000313" key="1">
    <source>
        <dbReference type="EMBL" id="QGH74540.1"/>
    </source>
</evidence>
<name>A0A5Q2WE62_9CAUD</name>
<dbReference type="GeneID" id="55814229"/>
<dbReference type="KEGG" id="vg:55814229"/>
<reference evidence="1 2" key="1">
    <citation type="submission" date="2019-09" db="EMBL/GenBank/DDBJ databases">
        <authorList>
            <person name="Barrows A.R."/>
            <person name="Franco J.W."/>
            <person name="Javier C.J."/>
            <person name="Lucero K.A."/>
            <person name="Madrid E.R."/>
            <person name="Margerin I.A.R."/>
            <person name="Moore C.L."/>
            <person name="Neustel K.S."/>
            <person name="Ornellas N.W."/>
            <person name="Oshiro K."/>
            <person name="Severson C.G."/>
            <person name="Vavra L.H."/>
            <person name="Wilcer A."/>
            <person name="Donachie S.P."/>
            <person name="Reed F.A."/>
            <person name="Palecanda S."/>
            <person name="Chong R.A."/>
            <person name="Porter M.L."/>
            <person name="Washington J.M."/>
            <person name="Garlena R.A."/>
            <person name="Russell D.A."/>
            <person name="Pope W.H."/>
            <person name="Jacobs-Sera D."/>
            <person name="Hatfull G.F."/>
        </authorList>
    </citation>
    <scope>NUCLEOTIDE SEQUENCE [LARGE SCALE GENOMIC DNA]</scope>
</reference>
<proteinExistence type="predicted"/>
<dbReference type="RefSeq" id="YP_009884861.1">
    <property type="nucleotide sequence ID" value="NC_049473.1"/>
</dbReference>
<keyword evidence="2" id="KW-1185">Reference proteome</keyword>
<dbReference type="Proteomes" id="UP000394254">
    <property type="component" value="Segment"/>
</dbReference>
<evidence type="ECO:0000313" key="2">
    <source>
        <dbReference type="Proteomes" id="UP000394254"/>
    </source>
</evidence>
<accession>A0A5Q2WE62</accession>
<organism evidence="1 2">
    <name type="scientific">Arthrobacter phage Kuleana</name>
    <dbReference type="NCBI Taxonomy" id="2653270"/>
    <lineage>
        <taxon>Viruses</taxon>
        <taxon>Duplodnaviria</taxon>
        <taxon>Heunggongvirae</taxon>
        <taxon>Uroviricota</taxon>
        <taxon>Caudoviricetes</taxon>
        <taxon>Kuleanavirus</taxon>
        <taxon>Kuleanavirus kuleana</taxon>
    </lineage>
</organism>